<reference evidence="4" key="2">
    <citation type="submission" date="2017-11" db="EMBL/GenBank/DDBJ databases">
        <authorList>
            <person name="Wibberg D."/>
        </authorList>
    </citation>
    <scope>NUCLEOTIDE SEQUENCE [LARGE SCALE GENOMIC DNA]</scope>
</reference>
<reference evidence="3" key="1">
    <citation type="submission" date="2017-11" db="EMBL/GenBank/DDBJ databases">
        <authorList>
            <person name="Han C.G."/>
        </authorList>
    </citation>
    <scope>NUCLEOTIDE SEQUENCE [LARGE SCALE GENOMIC DNA]</scope>
    <source>
        <strain evidence="3">NRRL3882</strain>
    </source>
</reference>
<evidence type="ECO:0000313" key="4">
    <source>
        <dbReference type="Proteomes" id="UP000235464"/>
    </source>
</evidence>
<feature type="region of interest" description="Disordered" evidence="1">
    <location>
        <begin position="1"/>
        <end position="29"/>
    </location>
</feature>
<dbReference type="Proteomes" id="UP000235464">
    <property type="component" value="Chromosome I"/>
</dbReference>
<dbReference type="AlphaFoldDB" id="A0A2N9BMB9"/>
<evidence type="ECO:0000313" key="2">
    <source>
        <dbReference type="EMBL" id="SOR76519.1"/>
    </source>
</evidence>
<feature type="region of interest" description="Disordered" evidence="1">
    <location>
        <begin position="97"/>
        <end position="126"/>
    </location>
</feature>
<gene>
    <name evidence="2" type="ORF">SCNRRL3882_0003</name>
    <name evidence="3" type="ORF">SCNRRL3882_7952</name>
</gene>
<sequence length="244" mass="25738">MHAANVVFPAPDEPSMASTKSGRPEGPCTAPAIRTADSCISREMHAQPLRCTLASGSIALDKIHLFTAAARWHQRPTGAQCVQDDPDRRRSERAPLMAAVKQANSSTRSAGREPRSTRRNPQVNATRRAVAQTAAAMISNRFHVSTILPSKLHPTPRPQSAAVPPSARGLGQPRMAQISGAVAGTCQDAPGSSRMPPLGAVIGRVQAKRESLPSHRFDQPPGTCAATAQHLGGQSPMLGCFGTP</sequence>
<organism evidence="3 4">
    <name type="scientific">Streptomyces chartreusis NRRL 3882</name>
    <dbReference type="NCBI Taxonomy" id="1079985"/>
    <lineage>
        <taxon>Bacteria</taxon>
        <taxon>Bacillati</taxon>
        <taxon>Actinomycetota</taxon>
        <taxon>Actinomycetes</taxon>
        <taxon>Kitasatosporales</taxon>
        <taxon>Streptomycetaceae</taxon>
        <taxon>Streptomyces</taxon>
    </lineage>
</organism>
<proteinExistence type="predicted"/>
<dbReference type="EMBL" id="LT963352">
    <property type="protein sequence ID" value="SOR76519.1"/>
    <property type="molecule type" value="Genomic_DNA"/>
</dbReference>
<accession>A0A2N9BMB9</accession>
<evidence type="ECO:0000256" key="1">
    <source>
        <dbReference type="SAM" id="MobiDB-lite"/>
    </source>
</evidence>
<dbReference type="EMBL" id="LT963352">
    <property type="protein sequence ID" value="SOR84507.1"/>
    <property type="molecule type" value="Genomic_DNA"/>
</dbReference>
<evidence type="ECO:0000313" key="3">
    <source>
        <dbReference type="EMBL" id="SOR84507.1"/>
    </source>
</evidence>
<protein>
    <submittedName>
        <fullName evidence="3">Uncharacterized protein</fullName>
    </submittedName>
</protein>
<feature type="region of interest" description="Disordered" evidence="1">
    <location>
        <begin position="151"/>
        <end position="172"/>
    </location>
</feature>
<keyword evidence="4" id="KW-1185">Reference proteome</keyword>
<name>A0A2N9BMB9_STRCX</name>